<dbReference type="InterPro" id="IPR013783">
    <property type="entry name" value="Ig-like_fold"/>
</dbReference>
<keyword evidence="15" id="KW-0325">Glycoprotein</keyword>
<keyword evidence="29" id="KW-1185">Reference proteome</keyword>
<dbReference type="Pfam" id="PF00084">
    <property type="entry name" value="Sushi"/>
    <property type="match status" value="3"/>
</dbReference>
<evidence type="ECO:0000256" key="2">
    <source>
        <dbReference type="ARBA" id="ARBA00004241"/>
    </source>
</evidence>
<comment type="function">
    <text evidence="17">Serine protease component of the complement C1 complex, a multiprotein complex that initiates the classical pathway of the complement system, a cascade of proteins that leads to phagocytosis and breakdown of pathogens and signaling that strengthens the adaptive immune system. C1R catalyzes the first enzymatic step in the classical complement pathway: it is activated by the C1Q subcomplex of the C1 complex, which associates with IgG or IgM immunoglobulins complexed with antigens to form antigen-antibody complexes on the surface of pathogens. Immunoglobulin-binding promotes the autocatalytic cleavage and activation of C1R. Activated C1R then cleaves and activates C1S, the second protease of the classical complement pathway. It is unclear if C1R activates C1S within single, strained C1 complexes or between neighboring C1 complexes on surfaces.</text>
</comment>
<dbReference type="InterPro" id="IPR009030">
    <property type="entry name" value="Growth_fac_rcpt_cys_sf"/>
</dbReference>
<dbReference type="Gene3D" id="2.10.70.10">
    <property type="entry name" value="Complement Module, domain 1"/>
    <property type="match status" value="3"/>
</dbReference>
<keyword evidence="11" id="KW-0378">Hydrolase</keyword>
<accession>A0A8J4UPB7</accession>
<evidence type="ECO:0000256" key="19">
    <source>
        <dbReference type="PROSITE-ProRule" id="PRU00059"/>
    </source>
</evidence>
<keyword evidence="8" id="KW-0479">Metal-binding</keyword>
<dbReference type="SUPFAM" id="SSF50494">
    <property type="entry name" value="Trypsin-like serine proteases"/>
    <property type="match status" value="1"/>
</dbReference>
<name>A0A8J4UPB7_CLAMG</name>
<dbReference type="PROSITE" id="PS50923">
    <property type="entry name" value="SUSHI"/>
    <property type="match status" value="3"/>
</dbReference>
<dbReference type="InterPro" id="IPR049883">
    <property type="entry name" value="NOTCH1_EGF-like"/>
</dbReference>
<keyword evidence="6 21" id="KW-0768">Sushi</keyword>
<keyword evidence="7" id="KW-0645">Protease</keyword>
<dbReference type="SMART" id="SM00020">
    <property type="entry name" value="Tryp_SPc"/>
    <property type="match status" value="1"/>
</dbReference>
<evidence type="ECO:0000313" key="29">
    <source>
        <dbReference type="Proteomes" id="UP000727407"/>
    </source>
</evidence>
<keyword evidence="16" id="KW-0393">Immunoglobulin domain</keyword>
<dbReference type="SMART" id="SM00409">
    <property type="entry name" value="IG"/>
    <property type="match status" value="2"/>
</dbReference>
<evidence type="ECO:0000259" key="27">
    <source>
        <dbReference type="PROSITE" id="PS50923"/>
    </source>
</evidence>
<feature type="domain" description="EGF-like" evidence="24">
    <location>
        <begin position="126"/>
        <end position="166"/>
    </location>
</feature>
<feature type="domain" description="CUB" evidence="23">
    <location>
        <begin position="1"/>
        <end position="125"/>
    </location>
</feature>
<comment type="caution">
    <text evidence="20">Lacks conserved residue(s) required for the propagation of feature annotation.</text>
</comment>
<evidence type="ECO:0000259" key="25">
    <source>
        <dbReference type="PROSITE" id="PS50240"/>
    </source>
</evidence>
<evidence type="ECO:0000313" key="28">
    <source>
        <dbReference type="EMBL" id="KAF5907704.1"/>
    </source>
</evidence>
<evidence type="ECO:0000256" key="15">
    <source>
        <dbReference type="ARBA" id="ARBA00023180"/>
    </source>
</evidence>
<dbReference type="PROSITE" id="PS00010">
    <property type="entry name" value="ASX_HYDROXYL"/>
    <property type="match status" value="1"/>
</dbReference>
<evidence type="ECO:0000256" key="6">
    <source>
        <dbReference type="ARBA" id="ARBA00022659"/>
    </source>
</evidence>
<comment type="catalytic activity">
    <reaction evidence="1">
        <text>Selective cleavage of Lys(or Arg)-|-Ile bond in complement subcomponent C1s to form the active form of C1s (EC 3.4.21.42).</text>
        <dbReference type="EC" id="3.4.21.41"/>
    </reaction>
</comment>
<dbReference type="Pfam" id="PF00089">
    <property type="entry name" value="Trypsin"/>
    <property type="match status" value="1"/>
</dbReference>
<evidence type="ECO:0000256" key="13">
    <source>
        <dbReference type="ARBA" id="ARBA00022875"/>
    </source>
</evidence>
<evidence type="ECO:0000256" key="3">
    <source>
        <dbReference type="ARBA" id="ARBA00011907"/>
    </source>
</evidence>
<dbReference type="CDD" id="cd00054">
    <property type="entry name" value="EGF_CA"/>
    <property type="match status" value="1"/>
</dbReference>
<dbReference type="InterPro" id="IPR003597">
    <property type="entry name" value="Ig_C1-set"/>
</dbReference>
<evidence type="ECO:0000256" key="12">
    <source>
        <dbReference type="ARBA" id="ARBA00022825"/>
    </source>
</evidence>
<dbReference type="AlphaFoldDB" id="A0A8J4UPB7"/>
<keyword evidence="13" id="KW-0399">Innate immunity</keyword>
<dbReference type="SMART" id="SM00181">
    <property type="entry name" value="EGF"/>
    <property type="match status" value="2"/>
</dbReference>
<dbReference type="InterPro" id="IPR001881">
    <property type="entry name" value="EGF-like_Ca-bd_dom"/>
</dbReference>
<dbReference type="CDD" id="cd00033">
    <property type="entry name" value="CCP"/>
    <property type="match status" value="2"/>
</dbReference>
<dbReference type="FunFam" id="2.40.10.10:FF:000068">
    <property type="entry name" value="transmembrane protease serine 2"/>
    <property type="match status" value="1"/>
</dbReference>
<dbReference type="SUPFAM" id="SSF57535">
    <property type="entry name" value="Complement control module/SCR domain"/>
    <property type="match status" value="2"/>
</dbReference>
<dbReference type="InterPro" id="IPR018097">
    <property type="entry name" value="EGF_Ca-bd_CS"/>
</dbReference>
<dbReference type="PANTHER" id="PTHR24255:SF25">
    <property type="entry name" value="COMPLEMENT C1R SUBCOMPONENT"/>
    <property type="match status" value="1"/>
</dbReference>
<dbReference type="InterPro" id="IPR035976">
    <property type="entry name" value="Sushi/SCR/CCP_sf"/>
</dbReference>
<proteinExistence type="predicted"/>
<dbReference type="PROSITE" id="PS00290">
    <property type="entry name" value="IG_MHC"/>
    <property type="match status" value="1"/>
</dbReference>
<evidence type="ECO:0000259" key="24">
    <source>
        <dbReference type="PROSITE" id="PS50026"/>
    </source>
</evidence>
<dbReference type="SMART" id="SM00042">
    <property type="entry name" value="CUB"/>
    <property type="match status" value="2"/>
</dbReference>
<keyword evidence="22" id="KW-0472">Membrane</keyword>
<evidence type="ECO:0000256" key="4">
    <source>
        <dbReference type="ARBA" id="ARBA00022536"/>
    </source>
</evidence>
<feature type="domain" description="Ig-like" evidence="26">
    <location>
        <begin position="962"/>
        <end position="1064"/>
    </location>
</feature>
<evidence type="ECO:0000256" key="20">
    <source>
        <dbReference type="PROSITE-ProRule" id="PRU00076"/>
    </source>
</evidence>
<dbReference type="EMBL" id="QNUK01000019">
    <property type="protein sequence ID" value="KAF5907704.1"/>
    <property type="molecule type" value="Genomic_DNA"/>
</dbReference>
<dbReference type="EC" id="3.4.21.41" evidence="3"/>
<evidence type="ECO:0000256" key="11">
    <source>
        <dbReference type="ARBA" id="ARBA00022801"/>
    </source>
</evidence>
<dbReference type="InterPro" id="IPR009003">
    <property type="entry name" value="Peptidase_S1_PA"/>
</dbReference>
<feature type="disulfide bond" evidence="19">
    <location>
        <begin position="436"/>
        <end position="453"/>
    </location>
</feature>
<organism evidence="28 29">
    <name type="scientific">Clarias magur</name>
    <name type="common">Asian catfish</name>
    <name type="synonym">Macropteronotus magur</name>
    <dbReference type="NCBI Taxonomy" id="1594786"/>
    <lineage>
        <taxon>Eukaryota</taxon>
        <taxon>Metazoa</taxon>
        <taxon>Chordata</taxon>
        <taxon>Craniata</taxon>
        <taxon>Vertebrata</taxon>
        <taxon>Euteleostomi</taxon>
        <taxon>Actinopterygii</taxon>
        <taxon>Neopterygii</taxon>
        <taxon>Teleostei</taxon>
        <taxon>Ostariophysi</taxon>
        <taxon>Siluriformes</taxon>
        <taxon>Clariidae</taxon>
        <taxon>Clarias</taxon>
    </lineage>
</organism>
<dbReference type="PROSITE" id="PS50026">
    <property type="entry name" value="EGF_3"/>
    <property type="match status" value="1"/>
</dbReference>
<keyword evidence="12" id="KW-0720">Serine protease</keyword>
<dbReference type="InterPro" id="IPR001254">
    <property type="entry name" value="Trypsin_dom"/>
</dbReference>
<keyword evidence="22" id="KW-1133">Transmembrane helix</keyword>
<dbReference type="Pfam" id="PF00431">
    <property type="entry name" value="CUB"/>
    <property type="match status" value="2"/>
</dbReference>
<dbReference type="InterPro" id="IPR043504">
    <property type="entry name" value="Peptidase_S1_PA_chymotrypsin"/>
</dbReference>
<evidence type="ECO:0000259" key="23">
    <source>
        <dbReference type="PROSITE" id="PS01180"/>
    </source>
</evidence>
<feature type="domain" description="Sushi" evidence="27">
    <location>
        <begin position="616"/>
        <end position="685"/>
    </location>
</feature>
<dbReference type="Gene3D" id="2.10.25.10">
    <property type="entry name" value="Laminin"/>
    <property type="match status" value="2"/>
</dbReference>
<dbReference type="SUPFAM" id="SSF48726">
    <property type="entry name" value="Immunoglobulin"/>
    <property type="match status" value="2"/>
</dbReference>
<keyword evidence="22" id="KW-0812">Transmembrane</keyword>
<dbReference type="InterPro" id="IPR000152">
    <property type="entry name" value="EGF-type_Asp/Asn_hydroxyl_site"/>
</dbReference>
<dbReference type="Gene3D" id="2.60.40.10">
    <property type="entry name" value="Immunoglobulins"/>
    <property type="match status" value="3"/>
</dbReference>
<feature type="domain" description="CUB" evidence="23">
    <location>
        <begin position="382"/>
        <end position="502"/>
    </location>
</feature>
<evidence type="ECO:0000256" key="5">
    <source>
        <dbReference type="ARBA" id="ARBA00022553"/>
    </source>
</evidence>
<keyword evidence="10" id="KW-0677">Repeat</keyword>
<feature type="domain" description="Sushi" evidence="27">
    <location>
        <begin position="551"/>
        <end position="615"/>
    </location>
</feature>
<protein>
    <recommendedName>
        <fullName evidence="3">complement subcomponent C1r</fullName>
        <ecNumber evidence="3">3.4.21.41</ecNumber>
    </recommendedName>
</protein>
<dbReference type="PROSITE" id="PS50240">
    <property type="entry name" value="TRYPSIN_DOM"/>
    <property type="match status" value="1"/>
</dbReference>
<dbReference type="InterPro" id="IPR007110">
    <property type="entry name" value="Ig-like_dom"/>
</dbReference>
<dbReference type="SMART" id="SM00407">
    <property type="entry name" value="IGc1"/>
    <property type="match status" value="1"/>
</dbReference>
<dbReference type="InterPro" id="IPR000742">
    <property type="entry name" value="EGF"/>
</dbReference>
<keyword evidence="4 20" id="KW-0245">EGF-like domain</keyword>
<dbReference type="OrthoDB" id="9948439at2759"/>
<dbReference type="InterPro" id="IPR013106">
    <property type="entry name" value="Ig_V-set"/>
</dbReference>
<dbReference type="Gene3D" id="2.40.10.10">
    <property type="entry name" value="Trypsin-like serine proteases"/>
    <property type="match status" value="1"/>
</dbReference>
<dbReference type="PROSITE" id="PS01180">
    <property type="entry name" value="CUB"/>
    <property type="match status" value="2"/>
</dbReference>
<evidence type="ECO:0000256" key="8">
    <source>
        <dbReference type="ARBA" id="ARBA00022723"/>
    </source>
</evidence>
<comment type="subunit">
    <text evidence="18">Core component of the complement C1 complex, a calcium-dependent complex composed of 1 molecule of the C1Q subcomplex, 2 molecules of C1R and 2 molecules of C1S. The C1Q subcomplex is composed 18 subunits: 3 chains of C1QA, C1QB, and C1QC trimerize to form 6 collagen-like triple helices connected to six globular ligand-recognition modules. Within the C1 complex, C1R is a dimer of identical chains, each of which is activated by cleavage into two chains, heavy and light, connected by disulfide bonds.</text>
</comment>
<keyword evidence="9" id="KW-0732">Signal</keyword>
<dbReference type="Pfam" id="PF07654">
    <property type="entry name" value="C1-set"/>
    <property type="match status" value="1"/>
</dbReference>
<dbReference type="InterPro" id="IPR003006">
    <property type="entry name" value="Ig/MHC_CS"/>
</dbReference>
<dbReference type="Pfam" id="PF07686">
    <property type="entry name" value="V-set"/>
    <property type="match status" value="1"/>
</dbReference>
<dbReference type="GO" id="GO:0005509">
    <property type="term" value="F:calcium ion binding"/>
    <property type="evidence" value="ECO:0007669"/>
    <property type="project" value="InterPro"/>
</dbReference>
<comment type="subcellular location">
    <subcellularLocation>
        <location evidence="2">Cell surface</location>
    </subcellularLocation>
</comment>
<dbReference type="SMART" id="SM00179">
    <property type="entry name" value="EGF_CA"/>
    <property type="match status" value="2"/>
</dbReference>
<dbReference type="InterPro" id="IPR000436">
    <property type="entry name" value="Sushi_SCR_CCP_dom"/>
</dbReference>
<dbReference type="FunFam" id="2.10.25.10:FF:000059">
    <property type="entry name" value="Mannan-binding lectin serine protease 1"/>
    <property type="match status" value="2"/>
</dbReference>
<evidence type="ECO:0000256" key="1">
    <source>
        <dbReference type="ARBA" id="ARBA00001057"/>
    </source>
</evidence>
<reference evidence="28" key="1">
    <citation type="submission" date="2020-07" db="EMBL/GenBank/DDBJ databases">
        <title>Clarias magur genome sequencing, assembly and annotation.</title>
        <authorList>
            <person name="Kushwaha B."/>
            <person name="Kumar R."/>
            <person name="Das P."/>
            <person name="Joshi C.G."/>
            <person name="Kumar D."/>
            <person name="Nagpure N.S."/>
            <person name="Pandey M."/>
            <person name="Agarwal S."/>
            <person name="Srivastava S."/>
            <person name="Singh M."/>
            <person name="Sahoo L."/>
            <person name="Jayasankar P."/>
            <person name="Meher P.K."/>
            <person name="Koringa P.G."/>
            <person name="Iquebal M.A."/>
            <person name="Das S.P."/>
            <person name="Bit A."/>
            <person name="Patnaik S."/>
            <person name="Patel N."/>
            <person name="Shah T.M."/>
            <person name="Hinsu A."/>
            <person name="Jena J.K."/>
        </authorList>
    </citation>
    <scope>NUCLEOTIDE SEQUENCE</scope>
    <source>
        <strain evidence="28">CIFAMagur01</strain>
        <tissue evidence="28">Testis</tissue>
    </source>
</reference>
<evidence type="ECO:0000259" key="26">
    <source>
        <dbReference type="PROSITE" id="PS50835"/>
    </source>
</evidence>
<feature type="non-terminal residue" evidence="28">
    <location>
        <position position="1098"/>
    </location>
</feature>
<feature type="domain" description="Sushi" evidence="27">
    <location>
        <begin position="168"/>
        <end position="233"/>
    </location>
</feature>
<dbReference type="InterPro" id="IPR035914">
    <property type="entry name" value="Sperma_CUB_dom_sf"/>
</dbReference>
<evidence type="ECO:0000256" key="10">
    <source>
        <dbReference type="ARBA" id="ARBA00022737"/>
    </source>
</evidence>
<dbReference type="Pfam" id="PF07645">
    <property type="entry name" value="EGF_CA"/>
    <property type="match status" value="1"/>
</dbReference>
<evidence type="ECO:0000256" key="7">
    <source>
        <dbReference type="ARBA" id="ARBA00022670"/>
    </source>
</evidence>
<dbReference type="InterPro" id="IPR000859">
    <property type="entry name" value="CUB_dom"/>
</dbReference>
<keyword evidence="5" id="KW-0597">Phosphoprotein</keyword>
<dbReference type="PROSITE" id="PS01186">
    <property type="entry name" value="EGF_2"/>
    <property type="match status" value="1"/>
</dbReference>
<keyword evidence="13" id="KW-0391">Immunity</keyword>
<dbReference type="GO" id="GO:0031638">
    <property type="term" value="P:zymogen activation"/>
    <property type="evidence" value="ECO:0007669"/>
    <property type="project" value="TreeGrafter"/>
</dbReference>
<dbReference type="PANTHER" id="PTHR24255">
    <property type="entry name" value="COMPLEMENT COMPONENT 1, S SUBCOMPONENT-RELATED"/>
    <property type="match status" value="1"/>
</dbReference>
<gene>
    <name evidence="28" type="ORF">DAT39_002555</name>
</gene>
<dbReference type="SUPFAM" id="SSF49854">
    <property type="entry name" value="Spermadhesin, CUB domain"/>
    <property type="match status" value="2"/>
</dbReference>
<keyword evidence="14 19" id="KW-1015">Disulfide bond</keyword>
<evidence type="ECO:0000256" key="17">
    <source>
        <dbReference type="ARBA" id="ARBA00093383"/>
    </source>
</evidence>
<dbReference type="CDD" id="cd00041">
    <property type="entry name" value="CUB"/>
    <property type="match status" value="2"/>
</dbReference>
<evidence type="ECO:0000256" key="14">
    <source>
        <dbReference type="ARBA" id="ARBA00023157"/>
    </source>
</evidence>
<comment type="caution">
    <text evidence="28">The sequence shown here is derived from an EMBL/GenBank/DDBJ whole genome shotgun (WGS) entry which is preliminary data.</text>
</comment>
<dbReference type="SMART" id="SM00032">
    <property type="entry name" value="CCP"/>
    <property type="match status" value="3"/>
</dbReference>
<dbReference type="Gene3D" id="2.60.120.290">
    <property type="entry name" value="Spermadhesin, CUB domain"/>
    <property type="match status" value="2"/>
</dbReference>
<dbReference type="PROSITE" id="PS50835">
    <property type="entry name" value="IG_LIKE"/>
    <property type="match status" value="2"/>
</dbReference>
<dbReference type="Pfam" id="PF14670">
    <property type="entry name" value="FXa_inhibition"/>
    <property type="match status" value="1"/>
</dbReference>
<evidence type="ECO:0000256" key="21">
    <source>
        <dbReference type="PROSITE-ProRule" id="PRU00302"/>
    </source>
</evidence>
<feature type="transmembrane region" description="Helical" evidence="22">
    <location>
        <begin position="1079"/>
        <end position="1097"/>
    </location>
</feature>
<evidence type="ECO:0000256" key="9">
    <source>
        <dbReference type="ARBA" id="ARBA00022729"/>
    </source>
</evidence>
<evidence type="ECO:0000256" key="16">
    <source>
        <dbReference type="ARBA" id="ARBA00023319"/>
    </source>
</evidence>
<dbReference type="PROSITE" id="PS01187">
    <property type="entry name" value="EGF_CA"/>
    <property type="match status" value="2"/>
</dbReference>
<evidence type="ECO:0000256" key="22">
    <source>
        <dbReference type="SAM" id="Phobius"/>
    </source>
</evidence>
<feature type="non-terminal residue" evidence="28">
    <location>
        <position position="1"/>
    </location>
</feature>
<feature type="domain" description="Ig-like" evidence="26">
    <location>
        <begin position="840"/>
        <end position="954"/>
    </location>
</feature>
<evidence type="ECO:0000256" key="18">
    <source>
        <dbReference type="ARBA" id="ARBA00093536"/>
    </source>
</evidence>
<dbReference type="GO" id="GO:0072562">
    <property type="term" value="C:blood microparticle"/>
    <property type="evidence" value="ECO:0007669"/>
    <property type="project" value="TreeGrafter"/>
</dbReference>
<dbReference type="Proteomes" id="UP000727407">
    <property type="component" value="Unassembled WGS sequence"/>
</dbReference>
<dbReference type="InterPro" id="IPR036179">
    <property type="entry name" value="Ig-like_dom_sf"/>
</dbReference>
<dbReference type="InterPro" id="IPR003599">
    <property type="entry name" value="Ig_sub"/>
</dbReference>
<dbReference type="SUPFAM" id="SSF57184">
    <property type="entry name" value="Growth factor receptor domain"/>
    <property type="match status" value="1"/>
</dbReference>
<dbReference type="PRINTS" id="PR00722">
    <property type="entry name" value="CHYMOTRYPSIN"/>
</dbReference>
<sequence length="1098" mass="121914">VGVLLLPLVCSQHHGWLNSSEYPLAYPINSKENWTLCASPGFAVSLTLIHLDLENSANCERDALMAFTGKDLIKALCGNLSFMEMQSSINPHLHSASGGCLSTYFHSDDSLPQVYSGYSAIYQTKDVDECEGERNPCSHFCINFIGGFRCSCPHGYLLNQDNHTCNEINCGPPAPLRNAHVKFVKGSSNKYLSVIEYHCNEPFYTGEQNGNYTCSAAQAWRNTGDNTMPSCRYVCGHHKLPPNYGRIFGGQSAPLGSFPWQVYLLNNRHRGGAIIIGEKWLMTAAHVLVNREGTMDPDLKKNIKVYAGHNNVKQMINFTTLDISSLHVHSNYTTAFDNDIALIKLESPITFSAKIGPVCLPPKHPEAKSYPGIFIFVNVQKCSFVFTSVMYGELHSPNYPEHYSAPLDKHWDLEVPLGYHIQINFNYLNIKPSQHCRDDSLMISYNEKVMKFCGEEVSENPSHPGYSPLSIPSTKVKLSLLTNEVNQGPTLPVGFSAFYQATDVDECSPLSQEADTKPPCTQICLNTMGSYLCACHHGFKLAADQRTCVRIQCEPPKSIYAKISPVLHTYYYGNVVTAQCDIGYRIIIKEVEFSNYTLTCQSNGQWSLALLQCQIIHCKNPPPLLNGKVLNISGTPNQYQSVIKLQCNRPYTFPAAYNITYTCDADKEWKDDQKNLIPVDPKCLPDVVLSCSFIEEGGGMTGAHFIRSPATVVLRDLPMNSDLSPETITPYMPPTIPNADDLIFEATSSSVEIPEAESLLHADCNEQEVICELSHYIPRGTNPDSVPAHFIASVQLEGGGVGFTLVLQTIANENAESNTASLIQSKLQLPLSQWGTLITEAVFVVFSRLPSIAVPIGEDIVLDCGFRQRDTPTERNVGLEWRWQYRGQGRTILDMKETEAGTLVEVDRDGASANSTLLALNGDASLTMKTLKVSDEGTYICTINSGPFQTQQIVQLNIIQPPRVFFVENKITFQDDTPKRLSCHCERYYPLDVTVEWFSQAPSGTENISQTKEASLSSHRQHSDGTYSLSSFLIVRPLEHPPGTVFTCRVSHAALQTPRDVSLTVVAPEPGQFTSLGEYYWMILVTLILSVLFLYQAF</sequence>
<keyword evidence="13" id="KW-0180">Complement pathway</keyword>
<feature type="domain" description="Peptidase S1" evidence="25">
    <location>
        <begin position="247"/>
        <end position="612"/>
    </location>
</feature>
<dbReference type="InterPro" id="IPR001314">
    <property type="entry name" value="Peptidase_S1A"/>
</dbReference>
<dbReference type="GO" id="GO:0004252">
    <property type="term" value="F:serine-type endopeptidase activity"/>
    <property type="evidence" value="ECO:0007669"/>
    <property type="project" value="InterPro"/>
</dbReference>